<dbReference type="Pfam" id="PF11265">
    <property type="entry name" value="Med25_VWA"/>
    <property type="match status" value="1"/>
</dbReference>
<feature type="domain" description="Mediator of RNA polymerase II transcription subunit 25 von Willebrand factor type A" evidence="3">
    <location>
        <begin position="3"/>
        <end position="45"/>
    </location>
</feature>
<comment type="similarity">
    <text evidence="1">Belongs to the Mediator complex subunit 25 family.</text>
</comment>
<reference evidence="5" key="1">
    <citation type="journal article" date="2007" name="Nature">
        <title>The grapevine genome sequence suggests ancestral hexaploidization in major angiosperm phyla.</title>
        <authorList>
            <consortium name="The French-Italian Public Consortium for Grapevine Genome Characterization."/>
            <person name="Jaillon O."/>
            <person name="Aury J.-M."/>
            <person name="Noel B."/>
            <person name="Policriti A."/>
            <person name="Clepet C."/>
            <person name="Casagrande A."/>
            <person name="Choisne N."/>
            <person name="Aubourg S."/>
            <person name="Vitulo N."/>
            <person name="Jubin C."/>
            <person name="Vezzi A."/>
            <person name="Legeai F."/>
            <person name="Hugueney P."/>
            <person name="Dasilva C."/>
            <person name="Horner D."/>
            <person name="Mica E."/>
            <person name="Jublot D."/>
            <person name="Poulain J."/>
            <person name="Bruyere C."/>
            <person name="Billault A."/>
            <person name="Segurens B."/>
            <person name="Gouyvenoux M."/>
            <person name="Ugarte E."/>
            <person name="Cattonaro F."/>
            <person name="Anthouard V."/>
            <person name="Vico V."/>
            <person name="Del Fabbro C."/>
            <person name="Alaux M."/>
            <person name="Di Gaspero G."/>
            <person name="Dumas V."/>
            <person name="Felice N."/>
            <person name="Paillard S."/>
            <person name="Juman I."/>
            <person name="Moroldo M."/>
            <person name="Scalabrin S."/>
            <person name="Canaguier A."/>
            <person name="Le Clainche I."/>
            <person name="Malacrida G."/>
            <person name="Durand E."/>
            <person name="Pesole G."/>
            <person name="Laucou V."/>
            <person name="Chatelet P."/>
            <person name="Merdinoglu D."/>
            <person name="Delledonne M."/>
            <person name="Pezzotti M."/>
            <person name="Lecharny A."/>
            <person name="Scarpelli C."/>
            <person name="Artiguenave F."/>
            <person name="Pe M.E."/>
            <person name="Valle G."/>
            <person name="Morgante M."/>
            <person name="Caboche M."/>
            <person name="Adam-Blondon A.-F."/>
            <person name="Weissenbach J."/>
            <person name="Quetier F."/>
            <person name="Wincker P."/>
        </authorList>
    </citation>
    <scope>NUCLEOTIDE SEQUENCE [LARGE SCALE GENOMIC DNA]</scope>
    <source>
        <strain evidence="5">cv. Pinot noir / PN40024</strain>
    </source>
</reference>
<keyword evidence="5" id="KW-1185">Reference proteome</keyword>
<dbReference type="HOGENOM" id="CLU_3091201_0_0_1"/>
<protein>
    <recommendedName>
        <fullName evidence="2">Mediator of RNA polymerase II transcription subunit 25</fullName>
    </recommendedName>
</protein>
<dbReference type="OrthoDB" id="7690434at2759"/>
<dbReference type="InterPro" id="IPR021419">
    <property type="entry name" value="Mediator_Med25_VWA"/>
</dbReference>
<evidence type="ECO:0000259" key="3">
    <source>
        <dbReference type="Pfam" id="PF11265"/>
    </source>
</evidence>
<dbReference type="PANTHER" id="PTHR12433">
    <property type="entry name" value="MEDIATOR OF RNA POLYMERASE II TRANSCRIPTION SUBUNIT 25"/>
    <property type="match status" value="1"/>
</dbReference>
<dbReference type="PANTHER" id="PTHR12433:SF11">
    <property type="entry name" value="MEDIATOR OF RNA POLYMERASE II TRANSCRIPTION SUBUNIT 25"/>
    <property type="match status" value="1"/>
</dbReference>
<name>F6HFQ1_VITVI</name>
<accession>F6HFQ1</accession>
<evidence type="ECO:0000256" key="1">
    <source>
        <dbReference type="ARBA" id="ARBA00009102"/>
    </source>
</evidence>
<dbReference type="AlphaFoldDB" id="F6HFQ1"/>
<sequence>MAEKQLVVAVEGTAAMGPYWQAVVSDYLDKIIRYFCGNELAGQVCLYFFFFL</sequence>
<evidence type="ECO:0000256" key="2">
    <source>
        <dbReference type="ARBA" id="ARBA00019694"/>
    </source>
</evidence>
<evidence type="ECO:0000313" key="4">
    <source>
        <dbReference type="EMBL" id="CCB50936.1"/>
    </source>
</evidence>
<evidence type="ECO:0000313" key="5">
    <source>
        <dbReference type="Proteomes" id="UP000009183"/>
    </source>
</evidence>
<organism evidence="4 5">
    <name type="scientific">Vitis vinifera</name>
    <name type="common">Grape</name>
    <dbReference type="NCBI Taxonomy" id="29760"/>
    <lineage>
        <taxon>Eukaryota</taxon>
        <taxon>Viridiplantae</taxon>
        <taxon>Streptophyta</taxon>
        <taxon>Embryophyta</taxon>
        <taxon>Tracheophyta</taxon>
        <taxon>Spermatophyta</taxon>
        <taxon>Magnoliopsida</taxon>
        <taxon>eudicotyledons</taxon>
        <taxon>Gunneridae</taxon>
        <taxon>Pentapetalae</taxon>
        <taxon>rosids</taxon>
        <taxon>Vitales</taxon>
        <taxon>Vitaceae</taxon>
        <taxon>Viteae</taxon>
        <taxon>Vitis</taxon>
    </lineage>
</organism>
<dbReference type="EMBL" id="FN595752">
    <property type="protein sequence ID" value="CCB50936.1"/>
    <property type="molecule type" value="Genomic_DNA"/>
</dbReference>
<gene>
    <name evidence="4" type="ordered locus">VIT_01s0011g03140</name>
</gene>
<dbReference type="InParanoid" id="F6HFQ1"/>
<dbReference type="Proteomes" id="UP000009183">
    <property type="component" value="Chromosome 1"/>
</dbReference>
<dbReference type="PaxDb" id="29760-VIT_01s0011g03140.t01"/>
<proteinExistence type="inferred from homology"/>